<evidence type="ECO:0000256" key="2">
    <source>
        <dbReference type="ARBA" id="ARBA00022801"/>
    </source>
</evidence>
<dbReference type="Gene3D" id="3.20.20.80">
    <property type="entry name" value="Glycosidases"/>
    <property type="match status" value="1"/>
</dbReference>
<sequence length="47" mass="5507">LLDNFEWAYGYSKRFGIVHVDFASQRRTAKDSARWYAEVIARGGLER</sequence>
<keyword evidence="3" id="KW-0326">Glycosidase</keyword>
<reference evidence="5" key="1">
    <citation type="submission" date="2020-01" db="EMBL/GenBank/DDBJ databases">
        <title>Insect and environment-associated Actinomycetes.</title>
        <authorList>
            <person name="Currrie C."/>
            <person name="Chevrette M."/>
            <person name="Carlson C."/>
            <person name="Stubbendieck R."/>
            <person name="Wendt-Pienkowski E."/>
        </authorList>
    </citation>
    <scope>NUCLEOTIDE SEQUENCE</scope>
    <source>
        <strain evidence="5">SID7499</strain>
    </source>
</reference>
<evidence type="ECO:0000256" key="1">
    <source>
        <dbReference type="ARBA" id="ARBA00010838"/>
    </source>
</evidence>
<dbReference type="SUPFAM" id="SSF51445">
    <property type="entry name" value="(Trans)glycosidases"/>
    <property type="match status" value="1"/>
</dbReference>
<dbReference type="Pfam" id="PF00232">
    <property type="entry name" value="Glyco_hydro_1"/>
    <property type="match status" value="1"/>
</dbReference>
<comment type="caution">
    <text evidence="5">The sequence shown here is derived from an EMBL/GenBank/DDBJ whole genome shotgun (WGS) entry which is preliminary data.</text>
</comment>
<proteinExistence type="inferred from homology"/>
<dbReference type="GO" id="GO:0005829">
    <property type="term" value="C:cytosol"/>
    <property type="evidence" value="ECO:0007669"/>
    <property type="project" value="TreeGrafter"/>
</dbReference>
<name>A0A6G3WW91_9ACTN</name>
<dbReference type="EMBL" id="JAAGMN010002480">
    <property type="protein sequence ID" value="NEE09683.1"/>
    <property type="molecule type" value="Genomic_DNA"/>
</dbReference>
<evidence type="ECO:0000256" key="4">
    <source>
        <dbReference type="RuleBase" id="RU003690"/>
    </source>
</evidence>
<dbReference type="GO" id="GO:0016052">
    <property type="term" value="P:carbohydrate catabolic process"/>
    <property type="evidence" value="ECO:0007669"/>
    <property type="project" value="TreeGrafter"/>
</dbReference>
<gene>
    <name evidence="5" type="ORF">G3M58_24945</name>
</gene>
<dbReference type="GO" id="GO:0008422">
    <property type="term" value="F:beta-glucosidase activity"/>
    <property type="evidence" value="ECO:0007669"/>
    <property type="project" value="TreeGrafter"/>
</dbReference>
<dbReference type="InterPro" id="IPR001360">
    <property type="entry name" value="Glyco_hydro_1"/>
</dbReference>
<dbReference type="PANTHER" id="PTHR10353">
    <property type="entry name" value="GLYCOSYL HYDROLASE"/>
    <property type="match status" value="1"/>
</dbReference>
<protein>
    <submittedName>
        <fullName evidence="5">Family 1 glycosylhydrolase</fullName>
    </submittedName>
</protein>
<evidence type="ECO:0000256" key="3">
    <source>
        <dbReference type="ARBA" id="ARBA00023295"/>
    </source>
</evidence>
<dbReference type="InterPro" id="IPR017853">
    <property type="entry name" value="GH"/>
</dbReference>
<dbReference type="PANTHER" id="PTHR10353:SF36">
    <property type="entry name" value="LP05116P"/>
    <property type="match status" value="1"/>
</dbReference>
<evidence type="ECO:0000313" key="5">
    <source>
        <dbReference type="EMBL" id="NEE09683.1"/>
    </source>
</evidence>
<organism evidence="5">
    <name type="scientific">Streptomyces sp. SID7499</name>
    <dbReference type="NCBI Taxonomy" id="2706086"/>
    <lineage>
        <taxon>Bacteria</taxon>
        <taxon>Bacillati</taxon>
        <taxon>Actinomycetota</taxon>
        <taxon>Actinomycetes</taxon>
        <taxon>Kitasatosporales</taxon>
        <taxon>Streptomycetaceae</taxon>
        <taxon>Streptomyces</taxon>
    </lineage>
</organism>
<keyword evidence="2 5" id="KW-0378">Hydrolase</keyword>
<dbReference type="AlphaFoldDB" id="A0A6G3WW91"/>
<feature type="non-terminal residue" evidence="5">
    <location>
        <position position="1"/>
    </location>
</feature>
<comment type="similarity">
    <text evidence="1 4">Belongs to the glycosyl hydrolase 1 family.</text>
</comment>
<accession>A0A6G3WW91</accession>